<evidence type="ECO:0000256" key="10">
    <source>
        <dbReference type="ARBA" id="ARBA00023033"/>
    </source>
</evidence>
<evidence type="ECO:0000256" key="11">
    <source>
        <dbReference type="ARBA" id="ARBA00023136"/>
    </source>
</evidence>
<dbReference type="PANTHER" id="PTHR24282:SF20">
    <property type="entry name" value="CYTOCHROME P450 CYP749A22-LIKE"/>
    <property type="match status" value="1"/>
</dbReference>
<keyword evidence="4 12" id="KW-0349">Heme</keyword>
<dbReference type="PRINTS" id="PR00385">
    <property type="entry name" value="P450"/>
</dbReference>
<keyword evidence="8 13" id="KW-0560">Oxidoreductase</keyword>
<sequence length="531" mass="60756">MDHSLDFLVGSTSVVLFSSSVLGLVLLSLCLALARLVYKLWWNPIRIQRMMAAQGIKGPSYRFLHGNTKEIFTMRKEAMERPMASHLSHDVLPRLQPHIRTWVDTYGPNYLYWFGPQPQLVVTEPEMIKEVLNNKHNNYQKIKTSGFAKKLLGDSLVTSAGEKWVKQRKLANHAFHGESLKSSFPAVVDSVHMMLEKWKDHEGKEIEVFEEFIFLTSEVISRTAFGSSYVEGRNIFEMLRGLGVLTSRNAFKLRLPGMSKIWKTADEVEGEKLEKGIRDAILRIIKKREEKIASGELDGYGNDFLGLLMQAFLEEDRNERITIDYVVDECKTFYVAGQETTNTMLTWTLFLLAVYTDWQEEARKDVLNVFGQRDPYHDGVTKLKTMTMIINESLRLYTPVTSLTREVSRQDRLGKLVVPANMHIFIANLKVHHDPQIWGEDAHLFKPERFSEGVAKATNNNQAVFLPFGMGPRNCVGMNFAITEAKTALSMILQRYSFTLSPAYVHSPTQILTTRPQHGVHVILHPLHREE</sequence>
<keyword evidence="9 12" id="KW-0408">Iron</keyword>
<evidence type="ECO:0000256" key="7">
    <source>
        <dbReference type="ARBA" id="ARBA00022989"/>
    </source>
</evidence>
<name>A0A218XWV8_PUNGR</name>
<dbReference type="SMR" id="A0A218XWV8"/>
<evidence type="ECO:0000313" key="14">
    <source>
        <dbReference type="EMBL" id="OWM89453.1"/>
    </source>
</evidence>
<organism evidence="14 15">
    <name type="scientific">Punica granatum</name>
    <name type="common">Pomegranate</name>
    <dbReference type="NCBI Taxonomy" id="22663"/>
    <lineage>
        <taxon>Eukaryota</taxon>
        <taxon>Viridiplantae</taxon>
        <taxon>Streptophyta</taxon>
        <taxon>Embryophyta</taxon>
        <taxon>Tracheophyta</taxon>
        <taxon>Spermatophyta</taxon>
        <taxon>Magnoliopsida</taxon>
        <taxon>eudicotyledons</taxon>
        <taxon>Gunneridae</taxon>
        <taxon>Pentapetalae</taxon>
        <taxon>rosids</taxon>
        <taxon>malvids</taxon>
        <taxon>Myrtales</taxon>
        <taxon>Lythraceae</taxon>
        <taxon>Punica</taxon>
    </lineage>
</organism>
<evidence type="ECO:0000313" key="18">
    <source>
        <dbReference type="RefSeq" id="XP_031386876.1"/>
    </source>
</evidence>
<dbReference type="Proteomes" id="UP000197138">
    <property type="component" value="Unassembled WGS sequence"/>
</dbReference>
<dbReference type="GO" id="GO:0005506">
    <property type="term" value="F:iron ion binding"/>
    <property type="evidence" value="ECO:0007669"/>
    <property type="project" value="InterPro"/>
</dbReference>
<dbReference type="RefSeq" id="XP_031386875.1">
    <property type="nucleotide sequence ID" value="XM_031531015.1"/>
</dbReference>
<evidence type="ECO:0000313" key="17">
    <source>
        <dbReference type="RefSeq" id="XP_031386875.1"/>
    </source>
</evidence>
<evidence type="ECO:0000256" key="13">
    <source>
        <dbReference type="RuleBase" id="RU000461"/>
    </source>
</evidence>
<reference evidence="17 18" key="4">
    <citation type="submission" date="2025-04" db="UniProtKB">
        <authorList>
            <consortium name="RefSeq"/>
        </authorList>
    </citation>
    <scope>IDENTIFICATION</scope>
    <source>
        <tissue evidence="17 18">Leaf</tissue>
    </source>
</reference>
<dbReference type="Proteomes" id="UP000515151">
    <property type="component" value="Chromosome 3"/>
</dbReference>
<evidence type="ECO:0000256" key="5">
    <source>
        <dbReference type="ARBA" id="ARBA00022692"/>
    </source>
</evidence>
<dbReference type="GO" id="GO:0016705">
    <property type="term" value="F:oxidoreductase activity, acting on paired donors, with incorporation or reduction of molecular oxygen"/>
    <property type="evidence" value="ECO:0007669"/>
    <property type="project" value="InterPro"/>
</dbReference>
<dbReference type="PANTHER" id="PTHR24282">
    <property type="entry name" value="CYTOCHROME P450 FAMILY MEMBER"/>
    <property type="match status" value="1"/>
</dbReference>
<reference evidence="15" key="1">
    <citation type="journal article" date="2017" name="Plant J.">
        <title>The pomegranate (Punica granatum L.) genome and the genomics of punicalagin biosynthesis.</title>
        <authorList>
            <person name="Qin G."/>
            <person name="Xu C."/>
            <person name="Ming R."/>
            <person name="Tang H."/>
            <person name="Guyot R."/>
            <person name="Kramer E.M."/>
            <person name="Hu Y."/>
            <person name="Yi X."/>
            <person name="Qi Y."/>
            <person name="Xu X."/>
            <person name="Gao Z."/>
            <person name="Pan H."/>
            <person name="Jian J."/>
            <person name="Tian Y."/>
            <person name="Yue Z."/>
            <person name="Xu Y."/>
        </authorList>
    </citation>
    <scope>NUCLEOTIDE SEQUENCE [LARGE SCALE GENOMIC DNA]</scope>
    <source>
        <strain evidence="15">cv. Dabenzi</strain>
    </source>
</reference>
<keyword evidence="16" id="KW-1185">Reference proteome</keyword>
<dbReference type="GO" id="GO:0016020">
    <property type="term" value="C:membrane"/>
    <property type="evidence" value="ECO:0007669"/>
    <property type="project" value="UniProtKB-SubCell"/>
</dbReference>
<reference evidence="14" key="2">
    <citation type="submission" date="2017-06" db="EMBL/GenBank/DDBJ databases">
        <title>The pomegranate genome and the genomics of punicalagin biosynthesis.</title>
        <authorList>
            <person name="Xu C."/>
        </authorList>
    </citation>
    <scope>NUCLEOTIDE SEQUENCE [LARGE SCALE GENOMIC DNA]</scope>
    <source>
        <tissue evidence="14">Fresh leaf</tissue>
    </source>
</reference>
<feature type="binding site" description="axial binding residue" evidence="12">
    <location>
        <position position="475"/>
    </location>
    <ligand>
        <name>heme</name>
        <dbReference type="ChEBI" id="CHEBI:30413"/>
    </ligand>
    <ligandPart>
        <name>Fe</name>
        <dbReference type="ChEBI" id="CHEBI:18248"/>
    </ligandPart>
</feature>
<keyword evidence="7" id="KW-1133">Transmembrane helix</keyword>
<keyword evidence="6 12" id="KW-0479">Metal-binding</keyword>
<evidence type="ECO:0000256" key="1">
    <source>
        <dbReference type="ARBA" id="ARBA00001971"/>
    </source>
</evidence>
<dbReference type="GO" id="GO:0020037">
    <property type="term" value="F:heme binding"/>
    <property type="evidence" value="ECO:0007669"/>
    <property type="project" value="InterPro"/>
</dbReference>
<dbReference type="InterPro" id="IPR036396">
    <property type="entry name" value="Cyt_P450_sf"/>
</dbReference>
<dbReference type="GO" id="GO:0004497">
    <property type="term" value="F:monooxygenase activity"/>
    <property type="evidence" value="ECO:0007669"/>
    <property type="project" value="UniProtKB-KW"/>
</dbReference>
<dbReference type="InterPro" id="IPR002401">
    <property type="entry name" value="Cyt_P450_E_grp-I"/>
</dbReference>
<comment type="similarity">
    <text evidence="3 13">Belongs to the cytochrome P450 family.</text>
</comment>
<dbReference type="PRINTS" id="PR00463">
    <property type="entry name" value="EP450I"/>
</dbReference>
<evidence type="ECO:0000256" key="4">
    <source>
        <dbReference type="ARBA" id="ARBA00022617"/>
    </source>
</evidence>
<keyword evidence="11" id="KW-0472">Membrane</keyword>
<evidence type="ECO:0000313" key="16">
    <source>
        <dbReference type="Proteomes" id="UP000515151"/>
    </source>
</evidence>
<evidence type="ECO:0000256" key="3">
    <source>
        <dbReference type="ARBA" id="ARBA00010617"/>
    </source>
</evidence>
<dbReference type="Gene3D" id="1.10.630.10">
    <property type="entry name" value="Cytochrome P450"/>
    <property type="match status" value="1"/>
</dbReference>
<accession>A0A218XWV8</accession>
<dbReference type="GeneID" id="116200220"/>
<proteinExistence type="inferred from homology"/>
<dbReference type="InterPro" id="IPR017972">
    <property type="entry name" value="Cyt_P450_CS"/>
</dbReference>
<dbReference type="Pfam" id="PF00067">
    <property type="entry name" value="p450"/>
    <property type="match status" value="1"/>
</dbReference>
<dbReference type="PROSITE" id="PS00086">
    <property type="entry name" value="CYTOCHROME_P450"/>
    <property type="match status" value="1"/>
</dbReference>
<dbReference type="RefSeq" id="XP_031386876.1">
    <property type="nucleotide sequence ID" value="XM_031531016.1"/>
</dbReference>
<dbReference type="EMBL" id="MTKT01000666">
    <property type="protein sequence ID" value="OWM89453.1"/>
    <property type="molecule type" value="Genomic_DNA"/>
</dbReference>
<evidence type="ECO:0000256" key="12">
    <source>
        <dbReference type="PIRSR" id="PIRSR602401-1"/>
    </source>
</evidence>
<evidence type="ECO:0000256" key="9">
    <source>
        <dbReference type="ARBA" id="ARBA00023004"/>
    </source>
</evidence>
<reference evidence="16" key="3">
    <citation type="journal article" date="2020" name="Plant Biotechnol. J.">
        <title>The pomegranate (Punica granatum L.) draft genome dissects genetic divergence between soft- and hard-seeded cultivars.</title>
        <authorList>
            <person name="Luo X."/>
            <person name="Li H."/>
            <person name="Wu Z."/>
            <person name="Yao W."/>
            <person name="Zhao P."/>
            <person name="Cao D."/>
            <person name="Yu H."/>
            <person name="Li K."/>
            <person name="Poudel K."/>
            <person name="Zhao D."/>
            <person name="Zhang F."/>
            <person name="Xia X."/>
            <person name="Chen L."/>
            <person name="Wang Q."/>
            <person name="Jing D."/>
            <person name="Cao S."/>
        </authorList>
    </citation>
    <scope>NUCLEOTIDE SEQUENCE [LARGE SCALE GENOMIC DNA]</scope>
</reference>
<protein>
    <submittedName>
        <fullName evidence="17">Cytochrome P450 CYP749A22-like isoform X1</fullName>
    </submittedName>
    <submittedName>
        <fullName evidence="18">Cytochrome P450 CYP749A22-like isoform X2</fullName>
    </submittedName>
</protein>
<comment type="subcellular location">
    <subcellularLocation>
        <location evidence="2">Membrane</location>
        <topology evidence="2">Single-pass membrane protein</topology>
    </subcellularLocation>
</comment>
<evidence type="ECO:0000256" key="2">
    <source>
        <dbReference type="ARBA" id="ARBA00004167"/>
    </source>
</evidence>
<gene>
    <name evidence="17 18" type="primary">LOC116200220</name>
    <name evidence="14" type="ORF">CDL15_Pgr024201</name>
</gene>
<evidence type="ECO:0000256" key="6">
    <source>
        <dbReference type="ARBA" id="ARBA00022723"/>
    </source>
</evidence>
<dbReference type="AlphaFoldDB" id="A0A218XWV8"/>
<evidence type="ECO:0000256" key="8">
    <source>
        <dbReference type="ARBA" id="ARBA00023002"/>
    </source>
</evidence>
<dbReference type="InterPro" id="IPR001128">
    <property type="entry name" value="Cyt_P450"/>
</dbReference>
<dbReference type="OrthoDB" id="1470350at2759"/>
<comment type="cofactor">
    <cofactor evidence="1 12">
        <name>heme</name>
        <dbReference type="ChEBI" id="CHEBI:30413"/>
    </cofactor>
</comment>
<dbReference type="SUPFAM" id="SSF48264">
    <property type="entry name" value="Cytochrome P450"/>
    <property type="match status" value="1"/>
</dbReference>
<evidence type="ECO:0000313" key="15">
    <source>
        <dbReference type="Proteomes" id="UP000197138"/>
    </source>
</evidence>
<dbReference type="InterPro" id="IPR050665">
    <property type="entry name" value="Cytochrome_P450_Monooxygen"/>
</dbReference>
<keyword evidence="5" id="KW-0812">Transmembrane</keyword>
<keyword evidence="10 13" id="KW-0503">Monooxygenase</keyword>